<dbReference type="EMBL" id="JAMSHJ010000007">
    <property type="protein sequence ID" value="KAI5382834.1"/>
    <property type="molecule type" value="Genomic_DNA"/>
</dbReference>
<dbReference type="PANTHER" id="PTHR35118">
    <property type="entry name" value="KINASE FAMILY PROTEIN"/>
    <property type="match status" value="1"/>
</dbReference>
<comment type="caution">
    <text evidence="1">The sequence shown here is derived from an EMBL/GenBank/DDBJ whole genome shotgun (WGS) entry which is preliminary data.</text>
</comment>
<evidence type="ECO:0000313" key="2">
    <source>
        <dbReference type="Proteomes" id="UP001058974"/>
    </source>
</evidence>
<keyword evidence="2" id="KW-1185">Reference proteome</keyword>
<protein>
    <submittedName>
        <fullName evidence="1">Uncharacterized protein</fullName>
    </submittedName>
</protein>
<reference evidence="1 2" key="1">
    <citation type="journal article" date="2022" name="Nat. Genet.">
        <title>Improved pea reference genome and pan-genome highlight genomic features and evolutionary characteristics.</title>
        <authorList>
            <person name="Yang T."/>
            <person name="Liu R."/>
            <person name="Luo Y."/>
            <person name="Hu S."/>
            <person name="Wang D."/>
            <person name="Wang C."/>
            <person name="Pandey M.K."/>
            <person name="Ge S."/>
            <person name="Xu Q."/>
            <person name="Li N."/>
            <person name="Li G."/>
            <person name="Huang Y."/>
            <person name="Saxena R.K."/>
            <person name="Ji Y."/>
            <person name="Li M."/>
            <person name="Yan X."/>
            <person name="He Y."/>
            <person name="Liu Y."/>
            <person name="Wang X."/>
            <person name="Xiang C."/>
            <person name="Varshney R.K."/>
            <person name="Ding H."/>
            <person name="Gao S."/>
            <person name="Zong X."/>
        </authorList>
    </citation>
    <scope>NUCLEOTIDE SEQUENCE [LARGE SCALE GENOMIC DNA]</scope>
    <source>
        <strain evidence="1 2">cv. Zhongwan 6</strain>
    </source>
</reference>
<gene>
    <name evidence="1" type="ORF">KIW84_070298</name>
</gene>
<dbReference type="Gramene" id="Psat07G0029800-T1">
    <property type="protein sequence ID" value="KAI5382834.1"/>
    <property type="gene ID" value="KIW84_070298"/>
</dbReference>
<dbReference type="AlphaFoldDB" id="A0A9D4VH77"/>
<accession>A0A9D4VH77</accession>
<evidence type="ECO:0000313" key="1">
    <source>
        <dbReference type="EMBL" id="KAI5382834.1"/>
    </source>
</evidence>
<sequence>MNTGSFVNQKANQLLRNKGYDHQPFFGNSRYRNLQTLDPSSSFPPPWNHCTGYTTSLAAVVNMLQPEEKYILKQPAFDVPFELIELQNFDYALEGIPFQQLTRMPNVVHASTSEAVEATSCLAIEDSSMLAENAIANGRLGGLHGTGILLNNPRHPYGKWDPLLELTLLRTDIRGLAVGCDRQPSLPVLRETLFYAIRMLLARSLSRLSFFPDPSTTFVLLIDSQYVGVVKVEGDVSKLNLDVNNVYECAFTV</sequence>
<dbReference type="Proteomes" id="UP001058974">
    <property type="component" value="Chromosome 7"/>
</dbReference>
<dbReference type="PANTHER" id="PTHR35118:SF3">
    <property type="entry name" value="PROTEIN KINASE SUPERFAMILY PROTEIN"/>
    <property type="match status" value="1"/>
</dbReference>
<name>A0A9D4VH77_PEA</name>
<proteinExistence type="predicted"/>
<organism evidence="1 2">
    <name type="scientific">Pisum sativum</name>
    <name type="common">Garden pea</name>
    <name type="synonym">Lathyrus oleraceus</name>
    <dbReference type="NCBI Taxonomy" id="3888"/>
    <lineage>
        <taxon>Eukaryota</taxon>
        <taxon>Viridiplantae</taxon>
        <taxon>Streptophyta</taxon>
        <taxon>Embryophyta</taxon>
        <taxon>Tracheophyta</taxon>
        <taxon>Spermatophyta</taxon>
        <taxon>Magnoliopsida</taxon>
        <taxon>eudicotyledons</taxon>
        <taxon>Gunneridae</taxon>
        <taxon>Pentapetalae</taxon>
        <taxon>rosids</taxon>
        <taxon>fabids</taxon>
        <taxon>Fabales</taxon>
        <taxon>Fabaceae</taxon>
        <taxon>Papilionoideae</taxon>
        <taxon>50 kb inversion clade</taxon>
        <taxon>NPAAA clade</taxon>
        <taxon>Hologalegina</taxon>
        <taxon>IRL clade</taxon>
        <taxon>Fabeae</taxon>
        <taxon>Lathyrus</taxon>
    </lineage>
</organism>